<dbReference type="InterPro" id="IPR003018">
    <property type="entry name" value="GAF"/>
</dbReference>
<dbReference type="GO" id="GO:0009881">
    <property type="term" value="F:photoreceptor activity"/>
    <property type="evidence" value="ECO:0007669"/>
    <property type="project" value="UniProtKB-KW"/>
</dbReference>
<dbReference type="InterPro" id="IPR001932">
    <property type="entry name" value="PPM-type_phosphatase-like_dom"/>
</dbReference>
<dbReference type="Pfam" id="PF01590">
    <property type="entry name" value="GAF"/>
    <property type="match status" value="1"/>
</dbReference>
<dbReference type="Gene3D" id="3.30.450.40">
    <property type="match status" value="1"/>
</dbReference>
<gene>
    <name evidence="7" type="ORF">CLV34_0293</name>
</gene>
<dbReference type="Pfam" id="PF08446">
    <property type="entry name" value="PAS_2"/>
    <property type="match status" value="1"/>
</dbReference>
<dbReference type="InterPro" id="IPR013515">
    <property type="entry name" value="Phytochrome_cen-reg"/>
</dbReference>
<proteinExistence type="predicted"/>
<evidence type="ECO:0000256" key="3">
    <source>
        <dbReference type="ARBA" id="ARBA00022801"/>
    </source>
</evidence>
<keyword evidence="1" id="KW-0600">Photoreceptor protein</keyword>
<keyword evidence="5" id="KW-0675">Receptor</keyword>
<dbReference type="InterPro" id="IPR001294">
    <property type="entry name" value="Phytochrome"/>
</dbReference>
<evidence type="ECO:0000256" key="4">
    <source>
        <dbReference type="ARBA" id="ARBA00022991"/>
    </source>
</evidence>
<keyword evidence="8" id="KW-1185">Reference proteome</keyword>
<accession>A0A2M8WU30</accession>
<dbReference type="RefSeq" id="WP_100349127.1">
    <property type="nucleotide sequence ID" value="NZ_PGTZ01000006.1"/>
</dbReference>
<dbReference type="Gene3D" id="3.30.450.270">
    <property type="match status" value="1"/>
</dbReference>
<dbReference type="SUPFAM" id="SSF55785">
    <property type="entry name" value="PYP-like sensor domain (PAS domain)"/>
    <property type="match status" value="1"/>
</dbReference>
<sequence length="773" mass="82212">MPERVEGVHGAVPLSSDDAFLAPGEPVDLDNCAREPIHVPGLIQPRGVLLVVLEETGEVLQVSANAGDVLGVDVPAALGARLSGVLGSDGERVLRSATRTADLAAHNPYLVRLPATADRAELLLDAVVHRPPLEPDDTPVLVIELEAAAAARPLAFPNTYRGVRQALGALEQAATLGDLFAAAAHHVRLLTGFDRVMVYRFDADYNGEVVAESKRDDLNPFLGLHYPATDIPAQARALYEKNWIRLIADVAYTPVPLVPTCLPTTGRPLDLTYSTLRSVSPIHCEYLGNMGVGASMSISLLRDGRLWGLIACHHYSGTHEPSFEVRTAAEFLGSTLSVRLVAQSEEERAAAVERSASLLSALVAQTTDADVPLATLLTRDDRLLEALGADGVVVRAEGRTASRGAVPGEAGVLALLGWAATSGEEIVHTDRLGEAAPDVARSAPDVAGVLAILLPDGQEILWLRTEVAKSVDWGGDPHNKAIARLEGDTVRLSPRKSFDRWREVVSGHSLPWGLDAREAAGALRRHLVEVLYRRGRRDVRATQALQRSLLPDVLPSVPGWTVDARYDAAGTGLVGGDWYDVMPLRDGRVALVVGDVTGHGLDAAAAMGQLRNGLRSALVSAPDLAAALTQFGAVAAWTMAGQVATLAVVVLDPSDGTFEHAFLGHPPALVADRDRRTRWVDRGAGRPVGVGDLVVDVRRDRVPEGGVLILFTDGLVERRDESIVDGLDRLARVVAARSATTVDDLVALVRDPASTDDATFVLARHDVARPGAS</sequence>
<evidence type="ECO:0000313" key="7">
    <source>
        <dbReference type="EMBL" id="PJI94457.1"/>
    </source>
</evidence>
<dbReference type="Pfam" id="PF00360">
    <property type="entry name" value="PHY"/>
    <property type="match status" value="1"/>
</dbReference>
<dbReference type="SMART" id="SM00065">
    <property type="entry name" value="GAF"/>
    <property type="match status" value="1"/>
</dbReference>
<feature type="domain" description="Phytochrome chromophore attachment site" evidence="6">
    <location>
        <begin position="175"/>
        <end position="334"/>
    </location>
</feature>
<dbReference type="InterPro" id="IPR052016">
    <property type="entry name" value="Bact_Sigma-Reg"/>
</dbReference>
<dbReference type="PANTHER" id="PTHR43156">
    <property type="entry name" value="STAGE II SPORULATION PROTEIN E-RELATED"/>
    <property type="match status" value="1"/>
</dbReference>
<dbReference type="GO" id="GO:0009584">
    <property type="term" value="P:detection of visible light"/>
    <property type="evidence" value="ECO:0007669"/>
    <property type="project" value="InterPro"/>
</dbReference>
<reference evidence="7 8" key="1">
    <citation type="submission" date="2017-11" db="EMBL/GenBank/DDBJ databases">
        <title>Genomic Encyclopedia of Archaeal and Bacterial Type Strains, Phase II (KMG-II): From Individual Species to Whole Genera.</title>
        <authorList>
            <person name="Goeker M."/>
        </authorList>
    </citation>
    <scope>NUCLEOTIDE SEQUENCE [LARGE SCALE GENOMIC DNA]</scope>
    <source>
        <strain evidence="7 8">DSM 22413</strain>
    </source>
</reference>
<dbReference type="Pfam" id="PF07228">
    <property type="entry name" value="SpoIIE"/>
    <property type="match status" value="1"/>
</dbReference>
<evidence type="ECO:0000313" key="8">
    <source>
        <dbReference type="Proteomes" id="UP000231586"/>
    </source>
</evidence>
<dbReference type="GO" id="GO:0016791">
    <property type="term" value="F:phosphatase activity"/>
    <property type="evidence" value="ECO:0007669"/>
    <property type="project" value="TreeGrafter"/>
</dbReference>
<dbReference type="SUPFAM" id="SSF55781">
    <property type="entry name" value="GAF domain-like"/>
    <property type="match status" value="2"/>
</dbReference>
<dbReference type="InterPro" id="IPR013654">
    <property type="entry name" value="PAS_2"/>
</dbReference>
<dbReference type="Gene3D" id="3.60.40.10">
    <property type="entry name" value="PPM-type phosphatase domain"/>
    <property type="match status" value="1"/>
</dbReference>
<dbReference type="EMBL" id="PGTZ01000006">
    <property type="protein sequence ID" value="PJI94457.1"/>
    <property type="molecule type" value="Genomic_DNA"/>
</dbReference>
<dbReference type="InterPro" id="IPR029016">
    <property type="entry name" value="GAF-like_dom_sf"/>
</dbReference>
<keyword evidence="4" id="KW-0157">Chromophore</keyword>
<dbReference type="PANTHER" id="PTHR43156:SF2">
    <property type="entry name" value="STAGE II SPORULATION PROTEIN E"/>
    <property type="match status" value="1"/>
</dbReference>
<protein>
    <submittedName>
        <fullName evidence="7">GAF domain-containing protein</fullName>
    </submittedName>
</protein>
<dbReference type="Gene3D" id="3.30.450.20">
    <property type="entry name" value="PAS domain"/>
    <property type="match status" value="1"/>
</dbReference>
<evidence type="ECO:0000256" key="5">
    <source>
        <dbReference type="ARBA" id="ARBA00023170"/>
    </source>
</evidence>
<name>A0A2M8WU30_9MICO</name>
<dbReference type="InterPro" id="IPR016132">
    <property type="entry name" value="Phyto_chromo_attachment"/>
</dbReference>
<dbReference type="InterPro" id="IPR036457">
    <property type="entry name" value="PPM-type-like_dom_sf"/>
</dbReference>
<dbReference type="PROSITE" id="PS50046">
    <property type="entry name" value="PHYTOCHROME_2"/>
    <property type="match status" value="1"/>
</dbReference>
<dbReference type="SUPFAM" id="SSF81606">
    <property type="entry name" value="PP2C-like"/>
    <property type="match status" value="1"/>
</dbReference>
<evidence type="ECO:0000259" key="6">
    <source>
        <dbReference type="PROSITE" id="PS50046"/>
    </source>
</evidence>
<dbReference type="OrthoDB" id="23692at2"/>
<comment type="caution">
    <text evidence="7">The sequence shown here is derived from an EMBL/GenBank/DDBJ whole genome shotgun (WGS) entry which is preliminary data.</text>
</comment>
<dbReference type="InterPro" id="IPR043150">
    <property type="entry name" value="Phytochrome_PHY_sf"/>
</dbReference>
<organism evidence="7 8">
    <name type="scientific">Luteimicrobium subarcticum</name>
    <dbReference type="NCBI Taxonomy" id="620910"/>
    <lineage>
        <taxon>Bacteria</taxon>
        <taxon>Bacillati</taxon>
        <taxon>Actinomycetota</taxon>
        <taxon>Actinomycetes</taxon>
        <taxon>Micrococcales</taxon>
        <taxon>Luteimicrobium</taxon>
    </lineage>
</organism>
<evidence type="ECO:0000256" key="1">
    <source>
        <dbReference type="ARBA" id="ARBA00022543"/>
    </source>
</evidence>
<keyword evidence="3" id="KW-0378">Hydrolase</keyword>
<evidence type="ECO:0000256" key="2">
    <source>
        <dbReference type="ARBA" id="ARBA00022606"/>
    </source>
</evidence>
<keyword evidence="2" id="KW-0716">Sensory transduction</keyword>
<dbReference type="GO" id="GO:0006355">
    <property type="term" value="P:regulation of DNA-templated transcription"/>
    <property type="evidence" value="ECO:0007669"/>
    <property type="project" value="InterPro"/>
</dbReference>
<dbReference type="PRINTS" id="PR01033">
    <property type="entry name" value="PHYTOCHROME"/>
</dbReference>
<dbReference type="InterPro" id="IPR035965">
    <property type="entry name" value="PAS-like_dom_sf"/>
</dbReference>
<dbReference type="AlphaFoldDB" id="A0A2M8WU30"/>
<dbReference type="Proteomes" id="UP000231586">
    <property type="component" value="Unassembled WGS sequence"/>
</dbReference>
<dbReference type="SMART" id="SM00331">
    <property type="entry name" value="PP2C_SIG"/>
    <property type="match status" value="1"/>
</dbReference>